<accession>A0A263D3P3</accession>
<dbReference type="GO" id="GO:0004497">
    <property type="term" value="F:monooxygenase activity"/>
    <property type="evidence" value="ECO:0007669"/>
    <property type="project" value="UniProtKB-KW"/>
</dbReference>
<dbReference type="PRINTS" id="PR00359">
    <property type="entry name" value="BP450"/>
</dbReference>
<dbReference type="InterPro" id="IPR002397">
    <property type="entry name" value="Cyt_P450_B"/>
</dbReference>
<evidence type="ECO:0000256" key="1">
    <source>
        <dbReference type="ARBA" id="ARBA00004660"/>
    </source>
</evidence>
<keyword evidence="6 9" id="KW-0408">Iron</keyword>
<dbReference type="FunFam" id="1.10.630.10:FF:000018">
    <property type="entry name" value="Cytochrome P450 monooxygenase"/>
    <property type="match status" value="1"/>
</dbReference>
<dbReference type="OrthoDB" id="3664945at2"/>
<comment type="caution">
    <text evidence="10">The sequence shown here is derived from an EMBL/GenBank/DDBJ whole genome shotgun (WGS) entry which is preliminary data.</text>
</comment>
<dbReference type="InterPro" id="IPR036396">
    <property type="entry name" value="Cyt_P450_sf"/>
</dbReference>
<dbReference type="CDD" id="cd11030">
    <property type="entry name" value="CYP105-like"/>
    <property type="match status" value="1"/>
</dbReference>
<keyword evidence="5 9" id="KW-0560">Oxidoreductase</keyword>
<dbReference type="Gene3D" id="1.10.630.10">
    <property type="entry name" value="Cytochrome P450"/>
    <property type="match status" value="1"/>
</dbReference>
<evidence type="ECO:0000313" key="10">
    <source>
        <dbReference type="EMBL" id="OZM73060.1"/>
    </source>
</evidence>
<evidence type="ECO:0000256" key="7">
    <source>
        <dbReference type="ARBA" id="ARBA00023033"/>
    </source>
</evidence>
<dbReference type="PANTHER" id="PTHR46696:SF6">
    <property type="entry name" value="P450, PUTATIVE (EUROFUNG)-RELATED"/>
    <property type="match status" value="1"/>
</dbReference>
<evidence type="ECO:0000256" key="3">
    <source>
        <dbReference type="ARBA" id="ARBA00022617"/>
    </source>
</evidence>
<dbReference type="GO" id="GO:0005506">
    <property type="term" value="F:iron ion binding"/>
    <property type="evidence" value="ECO:0007669"/>
    <property type="project" value="InterPro"/>
</dbReference>
<dbReference type="PROSITE" id="PS00086">
    <property type="entry name" value="CYTOCHROME_P450"/>
    <property type="match status" value="1"/>
</dbReference>
<evidence type="ECO:0000256" key="2">
    <source>
        <dbReference type="ARBA" id="ARBA00010617"/>
    </source>
</evidence>
<comment type="pathway">
    <text evidence="1">Antibiotic biosynthesis; vancomycin biosynthesis.</text>
</comment>
<dbReference type="GO" id="GO:0016705">
    <property type="term" value="F:oxidoreductase activity, acting on paired donors, with incorporation or reduction of molecular oxygen"/>
    <property type="evidence" value="ECO:0007669"/>
    <property type="project" value="InterPro"/>
</dbReference>
<keyword evidence="3 9" id="KW-0349">Heme</keyword>
<evidence type="ECO:0000313" key="11">
    <source>
        <dbReference type="Proteomes" id="UP000242444"/>
    </source>
</evidence>
<proteinExistence type="inferred from homology"/>
<dbReference type="EMBL" id="NKYE01000006">
    <property type="protein sequence ID" value="OZM73060.1"/>
    <property type="molecule type" value="Genomic_DNA"/>
</dbReference>
<sequence>MVIPDFGRARARVIAWLGRRYFARTQKHGLDLSKISLIPDEALMALKRDGLDPVPELARVRADQPISTLPLPLGVTAWLVTGHDEAKAVLSKVSGFSSDFTNLMRDGKAAVEQNPGGLGFADPPVHTRLRRLLTPEFTMRRIGRLAPRIDAIITEQLDTMEKSTGPVDLWQEFALPIPSLTICELLGVPYEDRAEFQRLSTARFDLFAGASASLGAISESLTYLLGIVEKQRRDPGDGLLGMLIKEHGDEIDDRELAGLADGVLTGGLETTASMLALGALVLLENPDSAEQVLGEQDGVHRFVEELLRYLTVVQVAFPRFATEDMEIAGVSIARGDIVVCSLSGANRDETLGPHMERFDPSRAPAPHLAFGHGIHRCIGAELARMELRAAYPALMRRFPEMRLAIDPAGLSFRGTSIVYGVDALPVVLN</sequence>
<evidence type="ECO:0000256" key="4">
    <source>
        <dbReference type="ARBA" id="ARBA00022723"/>
    </source>
</evidence>
<gene>
    <name evidence="10" type="ORF">CFN78_12640</name>
</gene>
<name>A0A263D3P3_9PSEU</name>
<reference evidence="10 11" key="1">
    <citation type="submission" date="2017-07" db="EMBL/GenBank/DDBJ databases">
        <title>Amycolatopsis antarcticus sp. nov., isolated from the surface of an Antarcticus brown macroalga.</title>
        <authorList>
            <person name="Wang J."/>
            <person name="Leiva S."/>
            <person name="Huang J."/>
            <person name="Huang Y."/>
        </authorList>
    </citation>
    <scope>NUCLEOTIDE SEQUENCE [LARGE SCALE GENOMIC DNA]</scope>
    <source>
        <strain evidence="10 11">AU-G6</strain>
    </source>
</reference>
<dbReference type="GO" id="GO:0020037">
    <property type="term" value="F:heme binding"/>
    <property type="evidence" value="ECO:0007669"/>
    <property type="project" value="InterPro"/>
</dbReference>
<keyword evidence="11" id="KW-1185">Reference proteome</keyword>
<dbReference type="RefSeq" id="WP_094862918.1">
    <property type="nucleotide sequence ID" value="NZ_NKYE01000006.1"/>
</dbReference>
<dbReference type="PRINTS" id="PR00385">
    <property type="entry name" value="P450"/>
</dbReference>
<comment type="function">
    <text evidence="8">Involved in the coupling of aromatic side chains of the heptapeptide of vancomycin.</text>
</comment>
<dbReference type="Pfam" id="PF00067">
    <property type="entry name" value="p450"/>
    <property type="match status" value="2"/>
</dbReference>
<dbReference type="Proteomes" id="UP000242444">
    <property type="component" value="Unassembled WGS sequence"/>
</dbReference>
<dbReference type="AlphaFoldDB" id="A0A263D3P3"/>
<evidence type="ECO:0000256" key="5">
    <source>
        <dbReference type="ARBA" id="ARBA00023002"/>
    </source>
</evidence>
<comment type="similarity">
    <text evidence="2 9">Belongs to the cytochrome P450 family.</text>
</comment>
<protein>
    <submittedName>
        <fullName evidence="10">Cytochrome P450</fullName>
    </submittedName>
</protein>
<evidence type="ECO:0000256" key="8">
    <source>
        <dbReference type="ARBA" id="ARBA00055433"/>
    </source>
</evidence>
<dbReference type="SUPFAM" id="SSF48264">
    <property type="entry name" value="Cytochrome P450"/>
    <property type="match status" value="1"/>
</dbReference>
<dbReference type="InterPro" id="IPR017972">
    <property type="entry name" value="Cyt_P450_CS"/>
</dbReference>
<evidence type="ECO:0000256" key="6">
    <source>
        <dbReference type="ARBA" id="ARBA00023004"/>
    </source>
</evidence>
<keyword evidence="7 9" id="KW-0503">Monooxygenase</keyword>
<dbReference type="InterPro" id="IPR001128">
    <property type="entry name" value="Cyt_P450"/>
</dbReference>
<keyword evidence="4 9" id="KW-0479">Metal-binding</keyword>
<evidence type="ECO:0000256" key="9">
    <source>
        <dbReference type="RuleBase" id="RU000461"/>
    </source>
</evidence>
<dbReference type="PANTHER" id="PTHR46696">
    <property type="entry name" value="P450, PUTATIVE (EUROFUNG)-RELATED"/>
    <property type="match status" value="1"/>
</dbReference>
<dbReference type="InParanoid" id="A0A263D3P3"/>
<organism evidence="10 11">
    <name type="scientific">Amycolatopsis antarctica</name>
    <dbReference type="NCBI Taxonomy" id="1854586"/>
    <lineage>
        <taxon>Bacteria</taxon>
        <taxon>Bacillati</taxon>
        <taxon>Actinomycetota</taxon>
        <taxon>Actinomycetes</taxon>
        <taxon>Pseudonocardiales</taxon>
        <taxon>Pseudonocardiaceae</taxon>
        <taxon>Amycolatopsis</taxon>
    </lineage>
</organism>